<sequence length="1373" mass="160427">MTENKWKMNRAGLVNFWYYDDEIFQFADGKLLLRGSNGSGKSVTMQSLIPVLLDGRKSPDRLDPFGSRARKMEDYLLGEKDVTQRDERTGYLFLEYKRQGSEQYVTTGIGLRAKRQKSLDFWGFSITDNRRVGKDFFLYKEEKNGGDYEKIPLTKKELETKIGIGGKVVYTQKEYMDLVNKSIFGFEDLDAYDELIKLIIQLRSPKLSKDFKPTVIYGILESSLPELSDDELRPLSDTIEMMDQTKQQLDQLERDHASLQRLCKQYDNYNQYMLAEKADDYIKAVKALKERTGEKNRLEQMISEFENLLTEGEKEENRLRQEKEVFTETKRQLEQHEVFQAEEERQKKLKELEQYSKESSQKVRSYDQKLAREGELKKKIEDLQLTRDKSEQEMEDWLEELSINAETAGFHKHAINASDFSRLKEETFDFTVWKNEARQYANLIEQILLKWSEHDREKSRYEDASKAHGDADRKLDEAIRDENKWEHLFSEEKDRLLHEIITWYEDADFMEASNELYQQTSHLIHGLYDSYPYGQIKEPIQKELSAFEQKWKNRELALDFEIKTVEKQKLIKEQELNDWKNKKDPEPERHPKTIEARSLLKKQGIDFVPFYKAVEFQGHVSEQEKERIEAALKEAGILDALIAEKSTSSIKHDKVLIPCPVKGKETLKALLQPAFSEETAMLAHEIEDILSSIEITDEENPAGASVSLSGSYRLSMVKGQAPPLEGPRLIGVLAREQYRLGKIKELELEISQLQEKVALLASDHQEAVLKQQSARKAFEQFPSDADAQTAHQEYIQAKAKTKVAQLDKQEKNEKMKAAFDQWEVVRSELHALAKDLELEFNSDAYHEAKAEMNAYSNHLQEMQLAYGQYKSTKGHIETHQENLQEIVEDLLQLKGEMNSLQHLMEKTQLSLQQLESRLHELGADEIRNEIERVTGKLAYIDERIPELAGELTGAQKDKERAEEDLDACINDISRDEQLAKILKSFLTEEIKLQLTDISVPETAEIDELARIVIKKAGEILRKETRTSVHEKLTRAFFQEQQNLVEYRLTEEIQQFQFETSSGWDSRHLWEKNRRVILKLEFKGQRISPYSALKEVENDIYVQNEVLNERDRELYEEIILNSVGRIIRGRIHRAEHWVKKINHLMENRDPSSGLTFSIRWRPKTADAEEEMDTKDLVDLLRTDPRLLMEADMERVTSHFRSKISRARELAEVEGFGTTLHQVIKDILDYRQWFAFTLYYTREGERKKELTNNDFFKFSGGEKAMAMYIPLFSAAYSRYQEARADAPFVISLDEAFAGVDENNIRDMFQLVEELDFNYIMNSQALWGDYDTVSKLSIAELVRPKNAPYVTVIRYFWNGTEKQLLYDEYEFEQLKV</sequence>
<reference evidence="2" key="1">
    <citation type="submission" date="2018-12" db="EMBL/GenBank/DDBJ databases">
        <authorList>
            <person name="Sun L."/>
            <person name="Chen Z."/>
        </authorList>
    </citation>
    <scope>NUCLEOTIDE SEQUENCE [LARGE SCALE GENOMIC DNA]</scope>
    <source>
        <strain evidence="2">DSM 16012</strain>
    </source>
</reference>
<dbReference type="RefSeq" id="WP_120070388.1">
    <property type="nucleotide sequence ID" value="NZ_CP126113.1"/>
</dbReference>
<dbReference type="EMBL" id="QYTU02000005">
    <property type="protein sequence ID" value="RWR13604.1"/>
    <property type="molecule type" value="Genomic_DNA"/>
</dbReference>
<dbReference type="InterPro" id="IPR013496">
    <property type="entry name" value="CHP02680"/>
</dbReference>
<keyword evidence="3" id="KW-1185">Reference proteome</keyword>
<dbReference type="Proteomes" id="UP000273811">
    <property type="component" value="Unassembled WGS sequence"/>
</dbReference>
<evidence type="ECO:0000313" key="3">
    <source>
        <dbReference type="Proteomes" id="UP000273811"/>
    </source>
</evidence>
<proteinExistence type="predicted"/>
<feature type="coiled-coil region" evidence="1">
    <location>
        <begin position="235"/>
        <end position="400"/>
    </location>
</feature>
<evidence type="ECO:0000313" key="2">
    <source>
        <dbReference type="EMBL" id="RWR13604.1"/>
    </source>
</evidence>
<dbReference type="SUPFAM" id="SSF52540">
    <property type="entry name" value="P-loop containing nucleoside triphosphate hydrolases"/>
    <property type="match status" value="1"/>
</dbReference>
<dbReference type="Gene3D" id="3.40.50.300">
    <property type="entry name" value="P-loop containing nucleotide triphosphate hydrolases"/>
    <property type="match status" value="1"/>
</dbReference>
<dbReference type="NCBIfam" id="TIGR02680">
    <property type="entry name" value="TIGR02680 family protein"/>
    <property type="match status" value="1"/>
</dbReference>
<protein>
    <submittedName>
        <fullName evidence="2">TIGR02680 family protein</fullName>
    </submittedName>
</protein>
<dbReference type="OrthoDB" id="9776649at2"/>
<comment type="caution">
    <text evidence="2">The sequence shown here is derived from an EMBL/GenBank/DDBJ whole genome shotgun (WGS) entry which is preliminary data.</text>
</comment>
<dbReference type="Pfam" id="PF13558">
    <property type="entry name" value="SbcC_Walker_B"/>
    <property type="match status" value="1"/>
</dbReference>
<name>A0A443IZM2_9BACI</name>
<keyword evidence="1" id="KW-0175">Coiled coil</keyword>
<accession>A0A443IZM2</accession>
<organism evidence="2 3">
    <name type="scientific">Siminovitchia fortis</name>
    <dbReference type="NCBI Taxonomy" id="254758"/>
    <lineage>
        <taxon>Bacteria</taxon>
        <taxon>Bacillati</taxon>
        <taxon>Bacillota</taxon>
        <taxon>Bacilli</taxon>
        <taxon>Bacillales</taxon>
        <taxon>Bacillaceae</taxon>
        <taxon>Siminovitchia</taxon>
    </lineage>
</organism>
<feature type="coiled-coil region" evidence="1">
    <location>
        <begin position="845"/>
        <end position="978"/>
    </location>
</feature>
<evidence type="ECO:0000256" key="1">
    <source>
        <dbReference type="SAM" id="Coils"/>
    </source>
</evidence>
<gene>
    <name evidence="2" type="ORF">D4N35_004080</name>
</gene>
<dbReference type="InterPro" id="IPR027417">
    <property type="entry name" value="P-loop_NTPase"/>
</dbReference>